<dbReference type="PANTHER" id="PTHR34975:SF2">
    <property type="entry name" value="SPORE GERMINATION PROTEIN A2"/>
    <property type="match status" value="1"/>
</dbReference>
<evidence type="ECO:0000256" key="8">
    <source>
        <dbReference type="SAM" id="Phobius"/>
    </source>
</evidence>
<evidence type="ECO:0000256" key="4">
    <source>
        <dbReference type="ARBA" id="ARBA00022544"/>
    </source>
</evidence>
<dbReference type="InterPro" id="IPR004761">
    <property type="entry name" value="Spore_GerAB"/>
</dbReference>
<feature type="transmembrane region" description="Helical" evidence="8">
    <location>
        <begin position="41"/>
        <end position="61"/>
    </location>
</feature>
<dbReference type="PANTHER" id="PTHR34975">
    <property type="entry name" value="SPORE GERMINATION PROTEIN A2"/>
    <property type="match status" value="1"/>
</dbReference>
<comment type="similarity">
    <text evidence="2">Belongs to the amino acid-polyamine-organocation (APC) superfamily. Spore germination protein (SGP) (TC 2.A.3.9) family.</text>
</comment>
<keyword evidence="6 8" id="KW-1133">Transmembrane helix</keyword>
<comment type="subcellular location">
    <subcellularLocation>
        <location evidence="1">Membrane</location>
        <topology evidence="1">Multi-pass membrane protein</topology>
    </subcellularLocation>
</comment>
<comment type="caution">
    <text evidence="9">The sequence shown here is derived from an EMBL/GenBank/DDBJ whole genome shotgun (WGS) entry which is preliminary data.</text>
</comment>
<feature type="transmembrane region" description="Helical" evidence="8">
    <location>
        <begin position="81"/>
        <end position="102"/>
    </location>
</feature>
<dbReference type="EMBL" id="JBHMAF010000010">
    <property type="protein sequence ID" value="MFB9757435.1"/>
    <property type="molecule type" value="Genomic_DNA"/>
</dbReference>
<feature type="transmembrane region" description="Helical" evidence="8">
    <location>
        <begin position="108"/>
        <end position="134"/>
    </location>
</feature>
<protein>
    <submittedName>
        <fullName evidence="9">Endospore germination permease</fullName>
    </submittedName>
</protein>
<evidence type="ECO:0000313" key="9">
    <source>
        <dbReference type="EMBL" id="MFB9757435.1"/>
    </source>
</evidence>
<organism evidence="9 10">
    <name type="scientific">Ectobacillus funiculus</name>
    <dbReference type="NCBI Taxonomy" id="137993"/>
    <lineage>
        <taxon>Bacteria</taxon>
        <taxon>Bacillati</taxon>
        <taxon>Bacillota</taxon>
        <taxon>Bacilli</taxon>
        <taxon>Bacillales</taxon>
        <taxon>Bacillaceae</taxon>
        <taxon>Ectobacillus</taxon>
    </lineage>
</organism>
<dbReference type="RefSeq" id="WP_379947746.1">
    <property type="nucleotide sequence ID" value="NZ_JBHMAF010000010.1"/>
</dbReference>
<evidence type="ECO:0000256" key="2">
    <source>
        <dbReference type="ARBA" id="ARBA00007998"/>
    </source>
</evidence>
<dbReference type="Pfam" id="PF03845">
    <property type="entry name" value="Spore_permease"/>
    <property type="match status" value="1"/>
</dbReference>
<sequence>MIEKGRISAFQMALMMIPTIMATAILVIPAITGRFAGRDMWISPLLASLNGFFTVFIAYQLHRLYPKESIIEYSRHIIGQIPGKILGFVYLFVVLHTCGIIAREYSDFFMASFFPKTPMMVIMGSMVLVCAFAVRGGVEVLGRVSQLLVPIFTVSPLLFLLLMPDLQLKNMLPIMDHGMMPSIFGASTPMAWFSEVFLISMMLPLVTDHTKGRKWGMLSMLVVMVLSVFVNLIAVFLLGDSVTRHSYPVFLALKYISIAGFFEHLESFVIMIWAMGLFIKISVFYYVLVLGTAQWLRLSDYRPIVLPLGFFVVLFGIWSSSDVQELTRFLGTIEPFYLVSTFTVLPMLLLLIAIIQKRLKTKSYTIKE</sequence>
<feature type="transmembrane region" description="Helical" evidence="8">
    <location>
        <begin position="304"/>
        <end position="321"/>
    </location>
</feature>
<evidence type="ECO:0000256" key="7">
    <source>
        <dbReference type="ARBA" id="ARBA00023136"/>
    </source>
</evidence>
<evidence type="ECO:0000313" key="10">
    <source>
        <dbReference type="Proteomes" id="UP001589609"/>
    </source>
</evidence>
<dbReference type="Proteomes" id="UP001589609">
    <property type="component" value="Unassembled WGS sequence"/>
</dbReference>
<feature type="transmembrane region" description="Helical" evidence="8">
    <location>
        <begin position="336"/>
        <end position="355"/>
    </location>
</feature>
<feature type="transmembrane region" description="Helical" evidence="8">
    <location>
        <begin position="183"/>
        <end position="206"/>
    </location>
</feature>
<keyword evidence="10" id="KW-1185">Reference proteome</keyword>
<keyword evidence="7 8" id="KW-0472">Membrane</keyword>
<feature type="transmembrane region" description="Helical" evidence="8">
    <location>
        <begin position="270"/>
        <end position="292"/>
    </location>
</feature>
<reference evidence="9 10" key="1">
    <citation type="submission" date="2024-09" db="EMBL/GenBank/DDBJ databases">
        <authorList>
            <person name="Sun Q."/>
            <person name="Mori K."/>
        </authorList>
    </citation>
    <scope>NUCLEOTIDE SEQUENCE [LARGE SCALE GENOMIC DNA]</scope>
    <source>
        <strain evidence="9 10">JCM 11201</strain>
    </source>
</reference>
<feature type="transmembrane region" description="Helical" evidence="8">
    <location>
        <begin position="12"/>
        <end position="35"/>
    </location>
</feature>
<gene>
    <name evidence="9" type="ORF">ACFFMS_02595</name>
</gene>
<keyword evidence="5 8" id="KW-0812">Transmembrane</keyword>
<feature type="transmembrane region" description="Helical" evidence="8">
    <location>
        <begin position="218"/>
        <end position="238"/>
    </location>
</feature>
<keyword evidence="4" id="KW-0309">Germination</keyword>
<evidence type="ECO:0000256" key="6">
    <source>
        <dbReference type="ARBA" id="ARBA00022989"/>
    </source>
</evidence>
<feature type="transmembrane region" description="Helical" evidence="8">
    <location>
        <begin position="146"/>
        <end position="163"/>
    </location>
</feature>
<keyword evidence="3" id="KW-0813">Transport</keyword>
<accession>A0ABV5WA26</accession>
<dbReference type="NCBIfam" id="TIGR00912">
    <property type="entry name" value="2A0309"/>
    <property type="match status" value="1"/>
</dbReference>
<proteinExistence type="inferred from homology"/>
<evidence type="ECO:0000256" key="3">
    <source>
        <dbReference type="ARBA" id="ARBA00022448"/>
    </source>
</evidence>
<evidence type="ECO:0000256" key="1">
    <source>
        <dbReference type="ARBA" id="ARBA00004141"/>
    </source>
</evidence>
<name>A0ABV5WA26_9BACI</name>
<evidence type="ECO:0000256" key="5">
    <source>
        <dbReference type="ARBA" id="ARBA00022692"/>
    </source>
</evidence>